<organism evidence="7 8">
    <name type="scientific">Motiliproteus coralliicola</name>
    <dbReference type="NCBI Taxonomy" id="2283196"/>
    <lineage>
        <taxon>Bacteria</taxon>
        <taxon>Pseudomonadati</taxon>
        <taxon>Pseudomonadota</taxon>
        <taxon>Gammaproteobacteria</taxon>
        <taxon>Oceanospirillales</taxon>
        <taxon>Oceanospirillaceae</taxon>
        <taxon>Motiliproteus</taxon>
    </lineage>
</organism>
<dbReference type="PROSITE" id="PS51257">
    <property type="entry name" value="PROKAR_LIPOPROTEIN"/>
    <property type="match status" value="1"/>
</dbReference>
<dbReference type="PANTHER" id="PTHR11985:SF15">
    <property type="entry name" value="GLYCEROL-3-PHOSPHATE DEHYDROGENASE, MITOCHONDRIAL"/>
    <property type="match status" value="1"/>
</dbReference>
<dbReference type="Gene3D" id="3.50.50.60">
    <property type="entry name" value="FAD/NAD(P)-binding domain"/>
    <property type="match status" value="1"/>
</dbReference>
<dbReference type="PANTHER" id="PTHR11985">
    <property type="entry name" value="GLYCEROL-3-PHOSPHATE DEHYDROGENASE"/>
    <property type="match status" value="1"/>
</dbReference>
<dbReference type="Pfam" id="PF01266">
    <property type="entry name" value="DAO"/>
    <property type="match status" value="1"/>
</dbReference>
<accession>A0A369WRU4</accession>
<evidence type="ECO:0000256" key="5">
    <source>
        <dbReference type="ARBA" id="ARBA00023002"/>
    </source>
</evidence>
<dbReference type="EMBL" id="QQOH01000001">
    <property type="protein sequence ID" value="RDE24271.1"/>
    <property type="molecule type" value="Genomic_DNA"/>
</dbReference>
<comment type="cofactor">
    <cofactor evidence="1">
        <name>FAD</name>
        <dbReference type="ChEBI" id="CHEBI:57692"/>
    </cofactor>
</comment>
<reference evidence="7 8" key="1">
    <citation type="submission" date="2018-07" db="EMBL/GenBank/DDBJ databases">
        <title>Motiliproteus coralliicola sp. nov., a bacterium isolated from Coral.</title>
        <authorList>
            <person name="Wang G."/>
        </authorList>
    </citation>
    <scope>NUCLEOTIDE SEQUENCE [LARGE SCALE GENOMIC DNA]</scope>
    <source>
        <strain evidence="7 8">C34</strain>
    </source>
</reference>
<keyword evidence="3" id="KW-0285">Flavoprotein</keyword>
<dbReference type="Gene3D" id="3.30.9.10">
    <property type="entry name" value="D-Amino Acid Oxidase, subunit A, domain 2"/>
    <property type="match status" value="1"/>
</dbReference>
<keyword evidence="5" id="KW-0560">Oxidoreductase</keyword>
<keyword evidence="4" id="KW-0274">FAD</keyword>
<dbReference type="GO" id="GO:0046168">
    <property type="term" value="P:glycerol-3-phosphate catabolic process"/>
    <property type="evidence" value="ECO:0007669"/>
    <property type="project" value="TreeGrafter"/>
</dbReference>
<evidence type="ECO:0000259" key="6">
    <source>
        <dbReference type="Pfam" id="PF01266"/>
    </source>
</evidence>
<dbReference type="SUPFAM" id="SSF51905">
    <property type="entry name" value="FAD/NAD(P)-binding domain"/>
    <property type="match status" value="1"/>
</dbReference>
<dbReference type="OrthoDB" id="9766796at2"/>
<dbReference type="InterPro" id="IPR036188">
    <property type="entry name" value="FAD/NAD-bd_sf"/>
</dbReference>
<protein>
    <submittedName>
        <fullName evidence="7">Glycerol-3-phosphate dehydrogenase/oxidase</fullName>
    </submittedName>
</protein>
<keyword evidence="8" id="KW-1185">Reference proteome</keyword>
<evidence type="ECO:0000256" key="4">
    <source>
        <dbReference type="ARBA" id="ARBA00022827"/>
    </source>
</evidence>
<evidence type="ECO:0000256" key="3">
    <source>
        <dbReference type="ARBA" id="ARBA00022630"/>
    </source>
</evidence>
<evidence type="ECO:0000313" key="8">
    <source>
        <dbReference type="Proteomes" id="UP000253769"/>
    </source>
</evidence>
<evidence type="ECO:0000256" key="2">
    <source>
        <dbReference type="ARBA" id="ARBA00007330"/>
    </source>
</evidence>
<comment type="similarity">
    <text evidence="2">Belongs to the FAD-dependent glycerol-3-phosphate dehydrogenase family.</text>
</comment>
<dbReference type="RefSeq" id="WP_114693855.1">
    <property type="nucleotide sequence ID" value="NZ_QQOH01000001.1"/>
</dbReference>
<dbReference type="AlphaFoldDB" id="A0A369WRU4"/>
<dbReference type="GO" id="GO:0004368">
    <property type="term" value="F:glycerol-3-phosphate dehydrogenase (quinone) activity"/>
    <property type="evidence" value="ECO:0007669"/>
    <property type="project" value="InterPro"/>
</dbReference>
<dbReference type="PRINTS" id="PR01001">
    <property type="entry name" value="FADG3PDH"/>
</dbReference>
<dbReference type="InterPro" id="IPR006076">
    <property type="entry name" value="FAD-dep_OxRdtase"/>
</dbReference>
<comment type="caution">
    <text evidence="7">The sequence shown here is derived from an EMBL/GenBank/DDBJ whole genome shotgun (WGS) entry which is preliminary data.</text>
</comment>
<name>A0A369WRU4_9GAMM</name>
<gene>
    <name evidence="7" type="ORF">DV711_01390</name>
</gene>
<dbReference type="InterPro" id="IPR000447">
    <property type="entry name" value="G3P_DH_FAD-dep"/>
</dbReference>
<sequence length="404" mass="45097">MSGILDRRSNLDQNQGVDLLVVGGGIQGCGIAQAAAAAGYSTLLIEQRDWGSGTSSRSSKLIHGGLRYLESGQFSLVRRALRERQLLLKIAPKLVRPVPFLIPLYQHSKRSDMALYSGLHLYRWFGRGLDHNDFDRFEPDQPEFEQVLHDGLEQQGLRAIYRYWDAQTDDQLLTRAVAYSAQTLGAQLKRNCELIHAQPSDYGWRVDLAEGGRSYRIEASTIINATGPWVGRVQQRIHGAPEPLPISLVQGAHILVEGSLGGSVYYLETDDGRGVFAMPWQGDTLVGTTETHYSGDPAESAPTAAELDYLRDTLRRYFPQLRVQIKQQFAGLRVLDNGDGGFFHRARDSRIQQHWFEGRGLISIYGGKLTTYRTTALKVVECLPEHLGRRPPLADTAELMLEPA</sequence>
<dbReference type="Proteomes" id="UP000253769">
    <property type="component" value="Unassembled WGS sequence"/>
</dbReference>
<feature type="domain" description="FAD dependent oxidoreductase" evidence="6">
    <location>
        <begin position="18"/>
        <end position="373"/>
    </location>
</feature>
<evidence type="ECO:0000313" key="7">
    <source>
        <dbReference type="EMBL" id="RDE24271.1"/>
    </source>
</evidence>
<dbReference type="PROSITE" id="PS00978">
    <property type="entry name" value="FAD_G3PDH_2"/>
    <property type="match status" value="1"/>
</dbReference>
<evidence type="ECO:0000256" key="1">
    <source>
        <dbReference type="ARBA" id="ARBA00001974"/>
    </source>
</evidence>
<proteinExistence type="inferred from homology"/>